<keyword evidence="1" id="KW-0812">Transmembrane</keyword>
<dbReference type="EMBL" id="LAZR01017813">
    <property type="protein sequence ID" value="KKL98869.1"/>
    <property type="molecule type" value="Genomic_DNA"/>
</dbReference>
<dbReference type="EMBL" id="LAZR01014412">
    <property type="protein sequence ID" value="KKM17603.1"/>
    <property type="molecule type" value="Genomic_DNA"/>
</dbReference>
<reference evidence="3" key="1">
    <citation type="journal article" date="2015" name="Nature">
        <title>Complex archaea that bridge the gap between prokaryotes and eukaryotes.</title>
        <authorList>
            <person name="Spang A."/>
            <person name="Saw J.H."/>
            <person name="Jorgensen S.L."/>
            <person name="Zaremba-Niedzwiedzka K."/>
            <person name="Martijn J."/>
            <person name="Lind A.E."/>
            <person name="van Eijk R."/>
            <person name="Schleper C."/>
            <person name="Guy L."/>
            <person name="Ettema T.J."/>
        </authorList>
    </citation>
    <scope>NUCLEOTIDE SEQUENCE</scope>
</reference>
<evidence type="ECO:0000313" key="4">
    <source>
        <dbReference type="EMBL" id="KKM95716.1"/>
    </source>
</evidence>
<sequence>MTKTKWIVLFAAGVAIGSFVGKWLAQTIYMM</sequence>
<keyword evidence="1" id="KW-1133">Transmembrane helix</keyword>
<organism evidence="3">
    <name type="scientific">marine sediment metagenome</name>
    <dbReference type="NCBI Taxonomy" id="412755"/>
    <lineage>
        <taxon>unclassified sequences</taxon>
        <taxon>metagenomes</taxon>
        <taxon>ecological metagenomes</taxon>
    </lineage>
</organism>
<gene>
    <name evidence="4" type="ORF">LCGC14_1185280</name>
    <name evidence="3" type="ORF">LCGC14_1674060</name>
    <name evidence="2" type="ORF">LCGC14_1820130</name>
</gene>
<accession>A0A0F9K6C5</accession>
<feature type="transmembrane region" description="Helical" evidence="1">
    <location>
        <begin position="6"/>
        <end position="25"/>
    </location>
</feature>
<name>A0A0F9K6C5_9ZZZZ</name>
<evidence type="ECO:0000313" key="3">
    <source>
        <dbReference type="EMBL" id="KKM17603.1"/>
    </source>
</evidence>
<dbReference type="EMBL" id="LAZR01005970">
    <property type="protein sequence ID" value="KKM95716.1"/>
    <property type="molecule type" value="Genomic_DNA"/>
</dbReference>
<comment type="caution">
    <text evidence="3">The sequence shown here is derived from an EMBL/GenBank/DDBJ whole genome shotgun (WGS) entry which is preliminary data.</text>
</comment>
<proteinExistence type="predicted"/>
<protein>
    <submittedName>
        <fullName evidence="3">Uncharacterized protein</fullName>
    </submittedName>
</protein>
<evidence type="ECO:0000256" key="1">
    <source>
        <dbReference type="SAM" id="Phobius"/>
    </source>
</evidence>
<dbReference type="AlphaFoldDB" id="A0A0F9K6C5"/>
<keyword evidence="1" id="KW-0472">Membrane</keyword>
<evidence type="ECO:0000313" key="2">
    <source>
        <dbReference type="EMBL" id="KKL98869.1"/>
    </source>
</evidence>